<dbReference type="CDD" id="cd00121">
    <property type="entry name" value="MATH"/>
    <property type="match status" value="1"/>
</dbReference>
<organism evidence="2 3">
    <name type="scientific">Escallonia rubra</name>
    <dbReference type="NCBI Taxonomy" id="112253"/>
    <lineage>
        <taxon>Eukaryota</taxon>
        <taxon>Viridiplantae</taxon>
        <taxon>Streptophyta</taxon>
        <taxon>Embryophyta</taxon>
        <taxon>Tracheophyta</taxon>
        <taxon>Spermatophyta</taxon>
        <taxon>Magnoliopsida</taxon>
        <taxon>eudicotyledons</taxon>
        <taxon>Gunneridae</taxon>
        <taxon>Pentapetalae</taxon>
        <taxon>asterids</taxon>
        <taxon>campanulids</taxon>
        <taxon>Escalloniales</taxon>
        <taxon>Escalloniaceae</taxon>
        <taxon>Escallonia</taxon>
    </lineage>
</organism>
<accession>A0AA88UG40</accession>
<comment type="caution">
    <text evidence="2">The sequence shown here is derived from an EMBL/GenBank/DDBJ whole genome shotgun (WGS) entry which is preliminary data.</text>
</comment>
<proteinExistence type="predicted"/>
<feature type="domain" description="MATH" evidence="1">
    <location>
        <begin position="1"/>
        <end position="51"/>
    </location>
</feature>
<dbReference type="Pfam" id="PF22486">
    <property type="entry name" value="MATH_2"/>
    <property type="match status" value="1"/>
</dbReference>
<sequence length="217" mass="24650">MLICVDAIGCTKRFHPAKTEWGLDKLLPLCTFNDADNGFLADDWCVFGVELFLVCDTGEGESMSFVKDLEQTTHRWTIDNLLENINGKVLSEEFSVGGLHGDYKWCIRVYLNGARDASQEGGKFMSVDLQLDTNPQVPRVKVYAEYKLRIKHQFGKDDYVKEDRLWFCCPFHCHRTSENFAAFMDYPTLANGFLSGDGHRVVVEAEIMNIGLVQGFN</sequence>
<dbReference type="PANTHER" id="PTHR46162">
    <property type="entry name" value="TRAF-LIKE FAMILY PROTEIN"/>
    <property type="match status" value="1"/>
</dbReference>
<dbReference type="AlphaFoldDB" id="A0AA88UG40"/>
<dbReference type="EMBL" id="JAVXUO010001329">
    <property type="protein sequence ID" value="KAK2983400.1"/>
    <property type="molecule type" value="Genomic_DNA"/>
</dbReference>
<dbReference type="InterPro" id="IPR008974">
    <property type="entry name" value="TRAF-like"/>
</dbReference>
<evidence type="ECO:0000313" key="3">
    <source>
        <dbReference type="Proteomes" id="UP001187471"/>
    </source>
</evidence>
<keyword evidence="3" id="KW-1185">Reference proteome</keyword>
<evidence type="ECO:0000259" key="1">
    <source>
        <dbReference type="PROSITE" id="PS50144"/>
    </source>
</evidence>
<dbReference type="Gene3D" id="2.60.210.10">
    <property type="entry name" value="Apoptosis, Tumor Necrosis Factor Receptor Associated Protein 2, Chain A"/>
    <property type="match status" value="2"/>
</dbReference>
<gene>
    <name evidence="2" type="ORF">RJ640_001348</name>
</gene>
<dbReference type="InterPro" id="IPR002083">
    <property type="entry name" value="MATH/TRAF_dom"/>
</dbReference>
<dbReference type="PANTHER" id="PTHR46162:SF40">
    <property type="entry name" value="TRAF-LIKE FAMILY PROTEIN"/>
    <property type="match status" value="1"/>
</dbReference>
<dbReference type="PROSITE" id="PS50144">
    <property type="entry name" value="MATH"/>
    <property type="match status" value="2"/>
</dbReference>
<reference evidence="2" key="1">
    <citation type="submission" date="2022-12" db="EMBL/GenBank/DDBJ databases">
        <title>Draft genome assemblies for two species of Escallonia (Escalloniales).</title>
        <authorList>
            <person name="Chanderbali A."/>
            <person name="Dervinis C."/>
            <person name="Anghel I."/>
            <person name="Soltis D."/>
            <person name="Soltis P."/>
            <person name="Zapata F."/>
        </authorList>
    </citation>
    <scope>NUCLEOTIDE SEQUENCE</scope>
    <source>
        <strain evidence="2">UCBG92.1500</strain>
        <tissue evidence="2">Leaf</tissue>
    </source>
</reference>
<dbReference type="Proteomes" id="UP001187471">
    <property type="component" value="Unassembled WGS sequence"/>
</dbReference>
<feature type="domain" description="MATH" evidence="1">
    <location>
        <begin position="71"/>
        <end position="205"/>
    </location>
</feature>
<protein>
    <recommendedName>
        <fullName evidence="1">MATH domain-containing protein</fullName>
    </recommendedName>
</protein>
<evidence type="ECO:0000313" key="2">
    <source>
        <dbReference type="EMBL" id="KAK2983400.1"/>
    </source>
</evidence>
<dbReference type="SUPFAM" id="SSF49599">
    <property type="entry name" value="TRAF domain-like"/>
    <property type="match status" value="2"/>
</dbReference>
<name>A0AA88UG40_9ASTE</name>